<evidence type="ECO:0000313" key="1">
    <source>
        <dbReference type="EMBL" id="MBJ6367028.1"/>
    </source>
</evidence>
<organism evidence="1 2">
    <name type="scientific">Snuella sedimenti</name>
    <dbReference type="NCBI Taxonomy" id="2798802"/>
    <lineage>
        <taxon>Bacteria</taxon>
        <taxon>Pseudomonadati</taxon>
        <taxon>Bacteroidota</taxon>
        <taxon>Flavobacteriia</taxon>
        <taxon>Flavobacteriales</taxon>
        <taxon>Flavobacteriaceae</taxon>
        <taxon>Snuella</taxon>
    </lineage>
</organism>
<protein>
    <submittedName>
        <fullName evidence="1">Uncharacterized protein</fullName>
    </submittedName>
</protein>
<dbReference type="RefSeq" id="WP_199113122.1">
    <property type="nucleotide sequence ID" value="NZ_JAELVQ010000002.1"/>
</dbReference>
<dbReference type="EMBL" id="JAELVQ010000002">
    <property type="protein sequence ID" value="MBJ6367028.1"/>
    <property type="molecule type" value="Genomic_DNA"/>
</dbReference>
<evidence type="ECO:0000313" key="2">
    <source>
        <dbReference type="Proteomes" id="UP000610931"/>
    </source>
</evidence>
<keyword evidence="2" id="KW-1185">Reference proteome</keyword>
<dbReference type="Proteomes" id="UP000610931">
    <property type="component" value="Unassembled WGS sequence"/>
</dbReference>
<sequence length="86" mass="9275">MPEHNLNRGQEVQVPGNITQVIVQFTAYHNNRAQYTLTTNGGNPTGGGAILNDGDNHVVQLNGFNGVRNVTPNGIGGQNPIIQVRW</sequence>
<accession>A0A8J7J2J3</accession>
<proteinExistence type="predicted"/>
<reference evidence="1" key="1">
    <citation type="submission" date="2020-12" db="EMBL/GenBank/DDBJ databases">
        <title>Snuella sp. nov., isolated from sediment in Incheon.</title>
        <authorList>
            <person name="Kim W."/>
        </authorList>
    </citation>
    <scope>NUCLEOTIDE SEQUENCE</scope>
    <source>
        <strain evidence="1">CAU 1569</strain>
    </source>
</reference>
<dbReference type="AlphaFoldDB" id="A0A8J7J2J3"/>
<comment type="caution">
    <text evidence="1">The sequence shown here is derived from an EMBL/GenBank/DDBJ whole genome shotgun (WGS) entry which is preliminary data.</text>
</comment>
<gene>
    <name evidence="1" type="ORF">JF259_02895</name>
</gene>
<name>A0A8J7J2J3_9FLAO</name>